<dbReference type="Proteomes" id="UP000606889">
    <property type="component" value="Unassembled WGS sequence"/>
</dbReference>
<accession>A0ABR7EDT0</accession>
<dbReference type="EMBL" id="JACOON010000003">
    <property type="protein sequence ID" value="MBC5647945.1"/>
    <property type="molecule type" value="Genomic_DNA"/>
</dbReference>
<dbReference type="Pfam" id="PF00106">
    <property type="entry name" value="adh_short"/>
    <property type="match status" value="1"/>
</dbReference>
<comment type="caution">
    <text evidence="4">The sequence shown here is derived from an EMBL/GenBank/DDBJ whole genome shotgun (WGS) entry which is preliminary data.</text>
</comment>
<sequence>MENRVAIVTGGTRGMGQAISIGLAKEGNIVVALYHSDEKSAQETLAKMKQYSSASDVIRADVSRRESIDSAVKKIADRYGRIDILVNNAGIFDFCFIEDITDEYFDRVYNTNFKGQLHMMQACIPYMKKNRYGRIANASSISGSFADCGLIAYAASKAGVNLMTKTAAGELAPYGITVNAYAPGIIHTDMTDSMIAERGDVQVKQIALQRFGTGEDAAALVCFLTSPGAGYVTGEIIGVDGGFFKVQNPCRAYEYAVEKGNAAE</sequence>
<keyword evidence="2" id="KW-0753">Steroid metabolism</keyword>
<reference evidence="4 5" key="1">
    <citation type="submission" date="2020-08" db="EMBL/GenBank/DDBJ databases">
        <title>Genome public.</title>
        <authorList>
            <person name="Liu C."/>
            <person name="Sun Q."/>
        </authorList>
    </citation>
    <scope>NUCLEOTIDE SEQUENCE [LARGE SCALE GENOMIC DNA]</scope>
    <source>
        <strain evidence="4 5">NSJ-35</strain>
    </source>
</reference>
<dbReference type="InterPro" id="IPR020904">
    <property type="entry name" value="Sc_DH/Rdtase_CS"/>
</dbReference>
<evidence type="ECO:0000256" key="2">
    <source>
        <dbReference type="ARBA" id="ARBA00023221"/>
    </source>
</evidence>
<keyword evidence="5" id="KW-1185">Reference proteome</keyword>
<gene>
    <name evidence="4" type="ORF">H8S18_06315</name>
</gene>
<dbReference type="PRINTS" id="PR00081">
    <property type="entry name" value="GDHRDH"/>
</dbReference>
<dbReference type="PANTHER" id="PTHR42879">
    <property type="entry name" value="3-OXOACYL-(ACYL-CARRIER-PROTEIN) REDUCTASE"/>
    <property type="match status" value="1"/>
</dbReference>
<evidence type="ECO:0000256" key="1">
    <source>
        <dbReference type="ARBA" id="ARBA00006484"/>
    </source>
</evidence>
<dbReference type="PRINTS" id="PR00080">
    <property type="entry name" value="SDRFAMILY"/>
</dbReference>
<organism evidence="4 5">
    <name type="scientific">Christensenella tenuis</name>
    <dbReference type="NCBI Taxonomy" id="2763033"/>
    <lineage>
        <taxon>Bacteria</taxon>
        <taxon>Bacillati</taxon>
        <taxon>Bacillota</taxon>
        <taxon>Clostridia</taxon>
        <taxon>Christensenellales</taxon>
        <taxon>Christensenellaceae</taxon>
        <taxon>Christensenella</taxon>
    </lineage>
</organism>
<dbReference type="InterPro" id="IPR002347">
    <property type="entry name" value="SDR_fam"/>
</dbReference>
<dbReference type="Gene3D" id="3.40.50.720">
    <property type="entry name" value="NAD(P)-binding Rossmann-like Domain"/>
    <property type="match status" value="1"/>
</dbReference>
<dbReference type="InterPro" id="IPR050259">
    <property type="entry name" value="SDR"/>
</dbReference>
<dbReference type="PANTHER" id="PTHR42879:SF2">
    <property type="entry name" value="3-OXOACYL-[ACYL-CARRIER-PROTEIN] REDUCTASE FABG"/>
    <property type="match status" value="1"/>
</dbReference>
<dbReference type="SUPFAM" id="SSF51735">
    <property type="entry name" value="NAD(P)-binding Rossmann-fold domains"/>
    <property type="match status" value="1"/>
</dbReference>
<comment type="similarity">
    <text evidence="1 3">Belongs to the short-chain dehydrogenases/reductases (SDR) family.</text>
</comment>
<dbReference type="RefSeq" id="WP_186857472.1">
    <property type="nucleotide sequence ID" value="NZ_JACOON010000003.1"/>
</dbReference>
<keyword evidence="2" id="KW-0443">Lipid metabolism</keyword>
<proteinExistence type="inferred from homology"/>
<evidence type="ECO:0000256" key="3">
    <source>
        <dbReference type="RuleBase" id="RU000363"/>
    </source>
</evidence>
<dbReference type="InterPro" id="IPR036291">
    <property type="entry name" value="NAD(P)-bd_dom_sf"/>
</dbReference>
<evidence type="ECO:0000313" key="4">
    <source>
        <dbReference type="EMBL" id="MBC5647945.1"/>
    </source>
</evidence>
<name>A0ABR7EDT0_9FIRM</name>
<protein>
    <submittedName>
        <fullName evidence="4">SDR family oxidoreductase</fullName>
    </submittedName>
</protein>
<evidence type="ECO:0000313" key="5">
    <source>
        <dbReference type="Proteomes" id="UP000606889"/>
    </source>
</evidence>
<dbReference type="PROSITE" id="PS00061">
    <property type="entry name" value="ADH_SHORT"/>
    <property type="match status" value="1"/>
</dbReference>